<dbReference type="OrthoDB" id="2263377at2759"/>
<dbReference type="Proteomes" id="UP000242180">
    <property type="component" value="Unassembled WGS sequence"/>
</dbReference>
<evidence type="ECO:0000313" key="4">
    <source>
        <dbReference type="Proteomes" id="UP000242180"/>
    </source>
</evidence>
<gene>
    <name evidence="3" type="ORF">BCR43DRAFT_514551</name>
    <name evidence="1" type="ORF">BCR43DRAFT_519411</name>
    <name evidence="2" type="ORF">BCR43DRAFT_519412</name>
</gene>
<dbReference type="EMBL" id="MCGN01000017">
    <property type="protein sequence ID" value="ORY89235.1"/>
    <property type="molecule type" value="Genomic_DNA"/>
</dbReference>
<proteinExistence type="predicted"/>
<name>A0A1X2GZ00_SYNRA</name>
<reference evidence="1 4" key="1">
    <citation type="submission" date="2016-07" db="EMBL/GenBank/DDBJ databases">
        <title>Pervasive Adenine N6-methylation of Active Genes in Fungi.</title>
        <authorList>
            <consortium name="DOE Joint Genome Institute"/>
            <person name="Mondo S.J."/>
            <person name="Dannebaum R.O."/>
            <person name="Kuo R.C."/>
            <person name="Labutti K."/>
            <person name="Haridas S."/>
            <person name="Kuo A."/>
            <person name="Salamov A."/>
            <person name="Ahrendt S.R."/>
            <person name="Lipzen A."/>
            <person name="Sullivan W."/>
            <person name="Andreopoulos W.B."/>
            <person name="Clum A."/>
            <person name="Lindquist E."/>
            <person name="Daum C."/>
            <person name="Ramamoorthy G.K."/>
            <person name="Gryganskyi A."/>
            <person name="Culley D."/>
            <person name="Magnuson J.K."/>
            <person name="James T.Y."/>
            <person name="O'Malley M.A."/>
            <person name="Stajich J.E."/>
            <person name="Spatafora J.W."/>
            <person name="Visel A."/>
            <person name="Grigoriev I.V."/>
        </authorList>
    </citation>
    <scope>NUCLEOTIDE SEQUENCE [LARGE SCALE GENOMIC DNA]</scope>
    <source>
        <strain evidence="1 4">NRRL 2496</strain>
    </source>
</reference>
<evidence type="ECO:0000313" key="1">
    <source>
        <dbReference type="EMBL" id="ORY89235.1"/>
    </source>
</evidence>
<dbReference type="EMBL" id="MCGN01000004">
    <property type="protein sequence ID" value="ORY98241.1"/>
    <property type="molecule type" value="Genomic_DNA"/>
</dbReference>
<dbReference type="InParanoid" id="A0A1X2GZ00"/>
<evidence type="ECO:0000313" key="3">
    <source>
        <dbReference type="EMBL" id="ORY98241.1"/>
    </source>
</evidence>
<accession>A0A1X2GZ00</accession>
<protein>
    <submittedName>
        <fullName evidence="1">Uncharacterized protein</fullName>
    </submittedName>
</protein>
<dbReference type="AlphaFoldDB" id="A0A1X2GZ00"/>
<sequence>MKTALDCLVEFGLQNPVVGGVLAEGIYLMNTLSHVHLLRRPMYVTLLPQIVESLLQLRTCIQPTLSTISDLVAEGLGTGGITPMKAWK</sequence>
<comment type="caution">
    <text evidence="1">The sequence shown here is derived from an EMBL/GenBank/DDBJ whole genome shotgun (WGS) entry which is preliminary data.</text>
</comment>
<dbReference type="EMBL" id="MCGN01000017">
    <property type="protein sequence ID" value="ORY89238.1"/>
    <property type="molecule type" value="Genomic_DNA"/>
</dbReference>
<evidence type="ECO:0000313" key="2">
    <source>
        <dbReference type="EMBL" id="ORY89238.1"/>
    </source>
</evidence>
<keyword evidence="4" id="KW-1185">Reference proteome</keyword>
<organism evidence="1 4">
    <name type="scientific">Syncephalastrum racemosum</name>
    <name type="common">Filamentous fungus</name>
    <dbReference type="NCBI Taxonomy" id="13706"/>
    <lineage>
        <taxon>Eukaryota</taxon>
        <taxon>Fungi</taxon>
        <taxon>Fungi incertae sedis</taxon>
        <taxon>Mucoromycota</taxon>
        <taxon>Mucoromycotina</taxon>
        <taxon>Mucoromycetes</taxon>
        <taxon>Mucorales</taxon>
        <taxon>Syncephalastraceae</taxon>
        <taxon>Syncephalastrum</taxon>
    </lineage>
</organism>